<name>A0AAW2GQC5_9HYME</name>
<dbReference type="AlphaFoldDB" id="A0AAW2GQC5"/>
<evidence type="ECO:0008006" key="4">
    <source>
        <dbReference type="Google" id="ProtNLM"/>
    </source>
</evidence>
<gene>
    <name evidence="2" type="ORF">PUN28_001607</name>
</gene>
<evidence type="ECO:0000256" key="1">
    <source>
        <dbReference type="SAM" id="SignalP"/>
    </source>
</evidence>
<feature type="signal peptide" evidence="1">
    <location>
        <begin position="1"/>
        <end position="20"/>
    </location>
</feature>
<dbReference type="EMBL" id="JADYXP020000002">
    <property type="protein sequence ID" value="KAL0129444.1"/>
    <property type="molecule type" value="Genomic_DNA"/>
</dbReference>
<sequence length="109" mass="12604">MHFFPTNLPIAVLVIPLVLSLRIHTGCAHVYTRACAYPRSRVRDLINFEYLIDFLRNSRAIHCAFSSLLLSGQRRLRSMHNISNIDRCARSRMHAYPKEVPRKPLCADL</sequence>
<comment type="caution">
    <text evidence="2">The sequence shown here is derived from an EMBL/GenBank/DDBJ whole genome shotgun (WGS) entry which is preliminary data.</text>
</comment>
<dbReference type="Proteomes" id="UP001430953">
    <property type="component" value="Unassembled WGS sequence"/>
</dbReference>
<protein>
    <recommendedName>
        <fullName evidence="4">Secreted protein</fullName>
    </recommendedName>
</protein>
<reference evidence="2 3" key="1">
    <citation type="submission" date="2023-03" db="EMBL/GenBank/DDBJ databases">
        <title>High recombination rates correlate with genetic variation in Cardiocondyla obscurior ants.</title>
        <authorList>
            <person name="Errbii M."/>
        </authorList>
    </citation>
    <scope>NUCLEOTIDE SEQUENCE [LARGE SCALE GENOMIC DNA]</scope>
    <source>
        <strain evidence="2">Alpha-2009</strain>
        <tissue evidence="2">Whole body</tissue>
    </source>
</reference>
<proteinExistence type="predicted"/>
<accession>A0AAW2GQC5</accession>
<organism evidence="2 3">
    <name type="scientific">Cardiocondyla obscurior</name>
    <dbReference type="NCBI Taxonomy" id="286306"/>
    <lineage>
        <taxon>Eukaryota</taxon>
        <taxon>Metazoa</taxon>
        <taxon>Ecdysozoa</taxon>
        <taxon>Arthropoda</taxon>
        <taxon>Hexapoda</taxon>
        <taxon>Insecta</taxon>
        <taxon>Pterygota</taxon>
        <taxon>Neoptera</taxon>
        <taxon>Endopterygota</taxon>
        <taxon>Hymenoptera</taxon>
        <taxon>Apocrita</taxon>
        <taxon>Aculeata</taxon>
        <taxon>Formicoidea</taxon>
        <taxon>Formicidae</taxon>
        <taxon>Myrmicinae</taxon>
        <taxon>Cardiocondyla</taxon>
    </lineage>
</organism>
<keyword evidence="1" id="KW-0732">Signal</keyword>
<keyword evidence="3" id="KW-1185">Reference proteome</keyword>
<feature type="chain" id="PRO_5043889920" description="Secreted protein" evidence="1">
    <location>
        <begin position="21"/>
        <end position="109"/>
    </location>
</feature>
<evidence type="ECO:0000313" key="3">
    <source>
        <dbReference type="Proteomes" id="UP001430953"/>
    </source>
</evidence>
<evidence type="ECO:0000313" key="2">
    <source>
        <dbReference type="EMBL" id="KAL0129444.1"/>
    </source>
</evidence>